<evidence type="ECO:0000256" key="4">
    <source>
        <dbReference type="ARBA" id="ARBA00023136"/>
    </source>
</evidence>
<evidence type="ECO:0000256" key="5">
    <source>
        <dbReference type="SAM" id="Phobius"/>
    </source>
</evidence>
<keyword evidence="3 5" id="KW-1133">Transmembrane helix</keyword>
<keyword evidence="2 5" id="KW-0812">Transmembrane</keyword>
<comment type="caution">
    <text evidence="7">The sequence shown here is derived from an EMBL/GenBank/DDBJ whole genome shotgun (WGS) entry which is preliminary data.</text>
</comment>
<evidence type="ECO:0000313" key="8">
    <source>
        <dbReference type="Proteomes" id="UP000031972"/>
    </source>
</evidence>
<dbReference type="Pfam" id="PF04893">
    <property type="entry name" value="Yip1"/>
    <property type="match status" value="1"/>
</dbReference>
<feature type="transmembrane region" description="Helical" evidence="5">
    <location>
        <begin position="178"/>
        <end position="203"/>
    </location>
</feature>
<dbReference type="RefSeq" id="WP_041053978.1">
    <property type="nucleotide sequence ID" value="NZ_JXRR01000001.1"/>
</dbReference>
<dbReference type="AlphaFoldDB" id="A0A0C2VVX5"/>
<dbReference type="GO" id="GO:0016020">
    <property type="term" value="C:membrane"/>
    <property type="evidence" value="ECO:0007669"/>
    <property type="project" value="UniProtKB-SubCell"/>
</dbReference>
<dbReference type="OrthoDB" id="2987623at2"/>
<sequence length="204" mass="22313">MKLNPFLSVWTKPKETVRQVSSLKSFWFVLIVTGIAGIGSGLTNLQGKSIVNDLSILMIVLFSICIGLLMGIARAFVTSLFFTYIGKLFGGKSSVKEMFKGMGAMFIPRMLQSLILLTSVLIAGKQFFTDTNAELESTFYISIVISLFVINAIASIFTVVIMSKGIGVLHQFSSWKGLAIVIITGIINFLLSLVIGFSSLFLFQ</sequence>
<evidence type="ECO:0000313" key="7">
    <source>
        <dbReference type="EMBL" id="KIL53017.1"/>
    </source>
</evidence>
<evidence type="ECO:0000256" key="2">
    <source>
        <dbReference type="ARBA" id="ARBA00022692"/>
    </source>
</evidence>
<keyword evidence="8" id="KW-1185">Reference proteome</keyword>
<feature type="transmembrane region" description="Helical" evidence="5">
    <location>
        <begin position="21"/>
        <end position="42"/>
    </location>
</feature>
<keyword evidence="4 5" id="KW-0472">Membrane</keyword>
<evidence type="ECO:0000259" key="6">
    <source>
        <dbReference type="Pfam" id="PF04893"/>
    </source>
</evidence>
<protein>
    <recommendedName>
        <fullName evidence="6">Yip1 domain-containing protein</fullName>
    </recommendedName>
</protein>
<feature type="transmembrane region" description="Helical" evidence="5">
    <location>
        <begin position="140"/>
        <end position="166"/>
    </location>
</feature>
<feature type="transmembrane region" description="Helical" evidence="5">
    <location>
        <begin position="54"/>
        <end position="85"/>
    </location>
</feature>
<feature type="transmembrane region" description="Helical" evidence="5">
    <location>
        <begin position="106"/>
        <end position="128"/>
    </location>
</feature>
<dbReference type="Proteomes" id="UP000031972">
    <property type="component" value="Unassembled WGS sequence"/>
</dbReference>
<dbReference type="PATRIC" id="fig|220754.4.peg.353"/>
<comment type="subcellular location">
    <subcellularLocation>
        <location evidence="1">Membrane</location>
        <topology evidence="1">Multi-pass membrane protein</topology>
    </subcellularLocation>
</comment>
<name>A0A0C2VVX5_9BACL</name>
<dbReference type="InterPro" id="IPR006977">
    <property type="entry name" value="Yip1_dom"/>
</dbReference>
<organism evidence="7 8">
    <name type="scientific">Jeotgalibacillus campisalis</name>
    <dbReference type="NCBI Taxonomy" id="220754"/>
    <lineage>
        <taxon>Bacteria</taxon>
        <taxon>Bacillati</taxon>
        <taxon>Bacillota</taxon>
        <taxon>Bacilli</taxon>
        <taxon>Bacillales</taxon>
        <taxon>Caryophanaceae</taxon>
        <taxon>Jeotgalibacillus</taxon>
    </lineage>
</organism>
<accession>A0A0C2VVX5</accession>
<feature type="domain" description="Yip1" evidence="6">
    <location>
        <begin position="8"/>
        <end position="195"/>
    </location>
</feature>
<reference evidence="7 8" key="1">
    <citation type="submission" date="2015-01" db="EMBL/GenBank/DDBJ databases">
        <title>Jeotgalibacillus campisalis genome sequencing.</title>
        <authorList>
            <person name="Goh K.M."/>
            <person name="Chan K.-G."/>
            <person name="Yaakop A.S."/>
            <person name="Ee R."/>
            <person name="Gan H.M."/>
            <person name="Chan C.S."/>
        </authorList>
    </citation>
    <scope>NUCLEOTIDE SEQUENCE [LARGE SCALE GENOMIC DNA]</scope>
    <source>
        <strain evidence="7 8">SF-57</strain>
    </source>
</reference>
<evidence type="ECO:0000256" key="1">
    <source>
        <dbReference type="ARBA" id="ARBA00004141"/>
    </source>
</evidence>
<proteinExistence type="predicted"/>
<evidence type="ECO:0000256" key="3">
    <source>
        <dbReference type="ARBA" id="ARBA00022989"/>
    </source>
</evidence>
<gene>
    <name evidence="7" type="ORF">KR50_03460</name>
</gene>
<dbReference type="EMBL" id="JXRR01000001">
    <property type="protein sequence ID" value="KIL53017.1"/>
    <property type="molecule type" value="Genomic_DNA"/>
</dbReference>